<evidence type="ECO:0000313" key="2">
    <source>
        <dbReference type="Proteomes" id="UP001057498"/>
    </source>
</evidence>
<evidence type="ECO:0008006" key="3">
    <source>
        <dbReference type="Google" id="ProtNLM"/>
    </source>
</evidence>
<dbReference type="RefSeq" id="WP_251971837.1">
    <property type="nucleotide sequence ID" value="NZ_AP025730.1"/>
</dbReference>
<gene>
    <name evidence="1" type="ORF">CATMQ487_05300</name>
</gene>
<dbReference type="EMBL" id="AP025730">
    <property type="protein sequence ID" value="BDI03560.1"/>
    <property type="molecule type" value="Genomic_DNA"/>
</dbReference>
<sequence>MLRWLLVVLVAANLAFFAWTQGWLTGLIGLSPQGDREPERLARQVQPQDIQILPPATLARRTPAPVCVEAGPFSPAELGRAETALRTALPEGSWQLITREKPGQWMVYVGPYAKPELMQRRMDDLRKRQIAFEEARNLPGYEPGLLFGRYGTEADARALQARLTAQKVKYVRVVRLVAPTTAHTLRLPRADAQTQANLPRLREAMGARAWVACSAP</sequence>
<organism evidence="1 2">
    <name type="scientific">Sphaerotilus microaerophilus</name>
    <dbReference type="NCBI Taxonomy" id="2914710"/>
    <lineage>
        <taxon>Bacteria</taxon>
        <taxon>Pseudomonadati</taxon>
        <taxon>Pseudomonadota</taxon>
        <taxon>Betaproteobacteria</taxon>
        <taxon>Burkholderiales</taxon>
        <taxon>Sphaerotilaceae</taxon>
        <taxon>Sphaerotilus</taxon>
    </lineage>
</organism>
<dbReference type="Proteomes" id="UP001057498">
    <property type="component" value="Chromosome"/>
</dbReference>
<evidence type="ECO:0000313" key="1">
    <source>
        <dbReference type="EMBL" id="BDI03560.1"/>
    </source>
</evidence>
<accession>A0ABM7YGT3</accession>
<reference evidence="1" key="1">
    <citation type="submission" date="2022-04" db="EMBL/GenBank/DDBJ databases">
        <title>Whole genome sequence of Sphaerotilus sp. FB-5.</title>
        <authorList>
            <person name="Takeda M."/>
            <person name="Narihara S."/>
            <person name="Akimoto M."/>
            <person name="Akimoto R."/>
            <person name="Nishiyashiki S."/>
            <person name="Murakami T."/>
        </authorList>
    </citation>
    <scope>NUCLEOTIDE SEQUENCE</scope>
    <source>
        <strain evidence="1">FB-5</strain>
    </source>
</reference>
<keyword evidence="2" id="KW-1185">Reference proteome</keyword>
<proteinExistence type="predicted"/>
<name>A0ABM7YGT3_9BURK</name>
<protein>
    <recommendedName>
        <fullName evidence="3">SPOR domain-containing protein</fullName>
    </recommendedName>
</protein>